<dbReference type="Proteomes" id="UP000307790">
    <property type="component" value="Unassembled WGS sequence"/>
</dbReference>
<dbReference type="OrthoDB" id="6190564at2"/>
<dbReference type="SUPFAM" id="SSF51556">
    <property type="entry name" value="Metallo-dependent hydrolases"/>
    <property type="match status" value="1"/>
</dbReference>
<dbReference type="EMBL" id="VCBC01000005">
    <property type="protein sequence ID" value="TLU66382.1"/>
    <property type="molecule type" value="Genomic_DNA"/>
</dbReference>
<dbReference type="Gene3D" id="3.40.50.10910">
    <property type="entry name" value="Amidohydrolase"/>
    <property type="match status" value="1"/>
</dbReference>
<dbReference type="PANTHER" id="PTHR43135">
    <property type="entry name" value="ALPHA-D-RIBOSE 1-METHYLPHOSPHONATE 5-TRIPHOSPHATE DIPHOSPHATASE"/>
    <property type="match status" value="1"/>
</dbReference>
<name>A0A5R9IM83_9GAMM</name>
<protein>
    <recommendedName>
        <fullName evidence="1">Amidohydrolase-related domain-containing protein</fullName>
    </recommendedName>
</protein>
<organism evidence="2 3">
    <name type="scientific">Thalassotalea litorea</name>
    <dbReference type="NCBI Taxonomy" id="2020715"/>
    <lineage>
        <taxon>Bacteria</taxon>
        <taxon>Pseudomonadati</taxon>
        <taxon>Pseudomonadota</taxon>
        <taxon>Gammaproteobacteria</taxon>
        <taxon>Alteromonadales</taxon>
        <taxon>Colwelliaceae</taxon>
        <taxon>Thalassotalea</taxon>
    </lineage>
</organism>
<evidence type="ECO:0000313" key="3">
    <source>
        <dbReference type="Proteomes" id="UP000307790"/>
    </source>
</evidence>
<reference evidence="2 3" key="1">
    <citation type="submission" date="2019-05" db="EMBL/GenBank/DDBJ databases">
        <title>Genome sequences of Thalassotalea litorea 1K03283.</title>
        <authorList>
            <person name="Zhang D."/>
        </authorList>
    </citation>
    <scope>NUCLEOTIDE SEQUENCE [LARGE SCALE GENOMIC DNA]</scope>
    <source>
        <strain evidence="2 3">MCCC 1K03283</strain>
    </source>
</reference>
<gene>
    <name evidence="2" type="ORF">FE810_06745</name>
</gene>
<dbReference type="Gene3D" id="3.30.110.90">
    <property type="entry name" value="Amidohydrolase"/>
    <property type="match status" value="1"/>
</dbReference>
<dbReference type="RefSeq" id="WP_138319257.1">
    <property type="nucleotide sequence ID" value="NZ_VCBC01000005.1"/>
</dbReference>
<dbReference type="AlphaFoldDB" id="A0A5R9IM83"/>
<dbReference type="InterPro" id="IPR051781">
    <property type="entry name" value="Metallo-dep_Hydrolase"/>
</dbReference>
<evidence type="ECO:0000313" key="2">
    <source>
        <dbReference type="EMBL" id="TLU66382.1"/>
    </source>
</evidence>
<dbReference type="Pfam" id="PF01979">
    <property type="entry name" value="Amidohydro_1"/>
    <property type="match status" value="1"/>
</dbReference>
<dbReference type="InterPro" id="IPR032466">
    <property type="entry name" value="Metal_Hydrolase"/>
</dbReference>
<sequence length="692" mass="76303">MTKRLVQTCHLAQVARGGIFCLLSLLFITSVITSQIRSANASESANAGWATLNVGESYHYTVMYRDEQVGHREIKRQSTNTWIFKANGRPSGFNRLSEVTLGDDGMPVALQINGQKNPVEAWQEHFTFKNSVARWKTSVDAGEQKLSEPAMYIPIHPAYDLGLLALRLIESDNGYLDLLPQGKAHIEALSEKIVKRGKDSRTLRLYAIHGLHVRPMYVWLDQHGMTFADEWAILQGWESDYPQFRAAIDSALNQHMQKLALQAMPAPTAGVLVIRNVSLFDPINGVINDKLSVLVRENRIVSVGPRSTIDIPANAQVIDADGLTMLPGLWDMHAHQDSQRFRNAYVPFHLAAGVTSTRDLGSDPKLLVAVKKQIENRKLIGPRILMAGMVDAKEGRLTGLRVGDETAAEAAVDNLANQGFVQVKIYAELPPNLVSVVIARAKEKGLRISGHIPEYMSGTDVIHAGYDEIQHMSELMDGILLSSEDEVEVSDEIWGKMLSQLTPQSKIVNDYIALMKAENVAVDPTIALFDSTGHTPPSWIIDELHRFPKGNAQRRWLGVSKGNWAGASWPQIRQHAFAILLAMHKAGVTILPGTDHFPGFGLHKELELYVEAGIPEAEVLRLATLGAARTMGLDNEFGSVEPGKYADFILIDGDPLNDIQAIRRVVWVIKDGEVYNPALILAAQGVAPCCTD</sequence>
<dbReference type="Gene3D" id="2.30.40.10">
    <property type="entry name" value="Urease, subunit C, domain 1"/>
    <property type="match status" value="2"/>
</dbReference>
<feature type="domain" description="Amidohydrolase-related" evidence="1">
    <location>
        <begin position="324"/>
        <end position="674"/>
    </location>
</feature>
<proteinExistence type="predicted"/>
<keyword evidence="3" id="KW-1185">Reference proteome</keyword>
<dbReference type="PANTHER" id="PTHR43135:SF3">
    <property type="entry name" value="ALPHA-D-RIBOSE 1-METHYLPHOSPHONATE 5-TRIPHOSPHATE DIPHOSPHATASE"/>
    <property type="match status" value="1"/>
</dbReference>
<dbReference type="GO" id="GO:0016810">
    <property type="term" value="F:hydrolase activity, acting on carbon-nitrogen (but not peptide) bonds"/>
    <property type="evidence" value="ECO:0007669"/>
    <property type="project" value="InterPro"/>
</dbReference>
<evidence type="ECO:0000259" key="1">
    <source>
        <dbReference type="Pfam" id="PF01979"/>
    </source>
</evidence>
<dbReference type="SUPFAM" id="SSF51338">
    <property type="entry name" value="Composite domain of metallo-dependent hydrolases"/>
    <property type="match status" value="1"/>
</dbReference>
<dbReference type="Gene3D" id="3.20.20.140">
    <property type="entry name" value="Metal-dependent hydrolases"/>
    <property type="match status" value="1"/>
</dbReference>
<dbReference type="Gene3D" id="1.20.58.520">
    <property type="entry name" value="Amidohydrolase"/>
    <property type="match status" value="1"/>
</dbReference>
<comment type="caution">
    <text evidence="2">The sequence shown here is derived from an EMBL/GenBank/DDBJ whole genome shotgun (WGS) entry which is preliminary data.</text>
</comment>
<dbReference type="InterPro" id="IPR006680">
    <property type="entry name" value="Amidohydro-rel"/>
</dbReference>
<dbReference type="InterPro" id="IPR011059">
    <property type="entry name" value="Metal-dep_hydrolase_composite"/>
</dbReference>
<accession>A0A5R9IM83</accession>